<dbReference type="AlphaFoldDB" id="A0A4T0X0X3"/>
<reference evidence="2 3" key="1">
    <citation type="journal article" date="2019" name="Front. Genet.">
        <title>Whole-Genome Sequencing of the Opportunistic Yeast Pathogen Candida inconspicua Uncovers Its Hybrid Origin.</title>
        <authorList>
            <person name="Mixao V."/>
            <person name="Hansen A.P."/>
            <person name="Saus E."/>
            <person name="Boekhout T."/>
            <person name="Lass-Florl C."/>
            <person name="Gabaldon T."/>
        </authorList>
    </citation>
    <scope>NUCLEOTIDE SEQUENCE [LARGE SCALE GENOMIC DNA]</scope>
    <source>
        <strain evidence="2 3">CBS 180</strain>
    </source>
</reference>
<keyword evidence="1" id="KW-1133">Transmembrane helix</keyword>
<evidence type="ECO:0000256" key="1">
    <source>
        <dbReference type="SAM" id="Phobius"/>
    </source>
</evidence>
<keyword evidence="1" id="KW-0812">Transmembrane</keyword>
<gene>
    <name evidence="2" type="ORF">CANINC_002533</name>
</gene>
<keyword evidence="1" id="KW-0472">Membrane</keyword>
<name>A0A4T0X0X3_9ASCO</name>
<proteinExistence type="predicted"/>
<sequence>MARLRRIQRQKYGELSGDNGEFMDTEDQDQLIKTFKNHIDLRNSPGAKKVFKMYLTLIGLINLILITLPTYRLNGNSIFSFLACIMIYIPAIHLYSIIHGSYNEIVVIFEDVKITWISLIIYSIIISIKLIKFSKNWTEDMIYILPIMLGYVIVELRNDEERINAKIEELQKLKYNYKVA</sequence>
<feature type="transmembrane region" description="Helical" evidence="1">
    <location>
        <begin position="77"/>
        <end position="102"/>
    </location>
</feature>
<accession>A0A4T0X0X3</accession>
<feature type="transmembrane region" description="Helical" evidence="1">
    <location>
        <begin position="114"/>
        <end position="131"/>
    </location>
</feature>
<dbReference type="EMBL" id="SELW01000405">
    <property type="protein sequence ID" value="TID28355.1"/>
    <property type="molecule type" value="Genomic_DNA"/>
</dbReference>
<organism evidence="2 3">
    <name type="scientific">Pichia inconspicua</name>
    <dbReference type="NCBI Taxonomy" id="52247"/>
    <lineage>
        <taxon>Eukaryota</taxon>
        <taxon>Fungi</taxon>
        <taxon>Dikarya</taxon>
        <taxon>Ascomycota</taxon>
        <taxon>Saccharomycotina</taxon>
        <taxon>Pichiomycetes</taxon>
        <taxon>Pichiales</taxon>
        <taxon>Pichiaceae</taxon>
        <taxon>Pichia</taxon>
    </lineage>
</organism>
<comment type="caution">
    <text evidence="2">The sequence shown here is derived from an EMBL/GenBank/DDBJ whole genome shotgun (WGS) entry which is preliminary data.</text>
</comment>
<feature type="transmembrane region" description="Helical" evidence="1">
    <location>
        <begin position="51"/>
        <end position="71"/>
    </location>
</feature>
<keyword evidence="3" id="KW-1185">Reference proteome</keyword>
<evidence type="ECO:0000313" key="3">
    <source>
        <dbReference type="Proteomes" id="UP000307173"/>
    </source>
</evidence>
<evidence type="ECO:0000313" key="2">
    <source>
        <dbReference type="EMBL" id="TID28355.1"/>
    </source>
</evidence>
<dbReference type="Proteomes" id="UP000307173">
    <property type="component" value="Unassembled WGS sequence"/>
</dbReference>
<feature type="transmembrane region" description="Helical" evidence="1">
    <location>
        <begin position="137"/>
        <end position="154"/>
    </location>
</feature>
<protein>
    <submittedName>
        <fullName evidence="2">Uncharacterized protein</fullName>
    </submittedName>
</protein>